<proteinExistence type="predicted"/>
<organism evidence="1">
    <name type="scientific">marine metagenome</name>
    <dbReference type="NCBI Taxonomy" id="408172"/>
    <lineage>
        <taxon>unclassified sequences</taxon>
        <taxon>metagenomes</taxon>
        <taxon>ecological metagenomes</taxon>
    </lineage>
</organism>
<dbReference type="EMBL" id="UINC01147423">
    <property type="protein sequence ID" value="SVD38748.1"/>
    <property type="molecule type" value="Genomic_DNA"/>
</dbReference>
<reference evidence="1" key="1">
    <citation type="submission" date="2018-05" db="EMBL/GenBank/DDBJ databases">
        <authorList>
            <person name="Lanie J.A."/>
            <person name="Ng W.-L."/>
            <person name="Kazmierczak K.M."/>
            <person name="Andrzejewski T.M."/>
            <person name="Davidsen T.M."/>
            <person name="Wayne K.J."/>
            <person name="Tettelin H."/>
            <person name="Glass J.I."/>
            <person name="Rusch D."/>
            <person name="Podicherti R."/>
            <person name="Tsui H.-C.T."/>
            <person name="Winkler M.E."/>
        </authorList>
    </citation>
    <scope>NUCLEOTIDE SEQUENCE</scope>
</reference>
<sequence>MLFNFKDLFVSKKEEDQDPEKDIDLACAALLCEAA</sequence>
<gene>
    <name evidence="1" type="ORF">METZ01_LOCUS391602</name>
</gene>
<feature type="non-terminal residue" evidence="1">
    <location>
        <position position="35"/>
    </location>
</feature>
<name>A0A382UYH4_9ZZZZ</name>
<evidence type="ECO:0000313" key="1">
    <source>
        <dbReference type="EMBL" id="SVD38748.1"/>
    </source>
</evidence>
<dbReference type="AlphaFoldDB" id="A0A382UYH4"/>
<accession>A0A382UYH4</accession>
<protein>
    <submittedName>
        <fullName evidence="1">Uncharacterized protein</fullName>
    </submittedName>
</protein>